<accession>A0A518B5E3</accession>
<dbReference type="InterPro" id="IPR012902">
    <property type="entry name" value="N_methyl_site"/>
</dbReference>
<name>A0A518B5E3_9BACT</name>
<dbReference type="Proteomes" id="UP000317093">
    <property type="component" value="Chromosome"/>
</dbReference>
<dbReference type="AlphaFoldDB" id="A0A518B5E3"/>
<dbReference type="InterPro" id="IPR011453">
    <property type="entry name" value="DUF1559"/>
</dbReference>
<feature type="transmembrane region" description="Helical" evidence="1">
    <location>
        <begin position="12"/>
        <end position="36"/>
    </location>
</feature>
<keyword evidence="4" id="KW-1185">Reference proteome</keyword>
<reference evidence="3 4" key="1">
    <citation type="submission" date="2019-02" db="EMBL/GenBank/DDBJ databases">
        <title>Deep-cultivation of Planctomycetes and their phenomic and genomic characterization uncovers novel biology.</title>
        <authorList>
            <person name="Wiegand S."/>
            <person name="Jogler M."/>
            <person name="Boedeker C."/>
            <person name="Pinto D."/>
            <person name="Vollmers J."/>
            <person name="Rivas-Marin E."/>
            <person name="Kohn T."/>
            <person name="Peeters S.H."/>
            <person name="Heuer A."/>
            <person name="Rast P."/>
            <person name="Oberbeckmann S."/>
            <person name="Bunk B."/>
            <person name="Jeske O."/>
            <person name="Meyerdierks A."/>
            <person name="Storesund J.E."/>
            <person name="Kallscheuer N."/>
            <person name="Luecker S."/>
            <person name="Lage O.M."/>
            <person name="Pohl T."/>
            <person name="Merkel B.J."/>
            <person name="Hornburger P."/>
            <person name="Mueller R.-W."/>
            <person name="Bruemmer F."/>
            <person name="Labrenz M."/>
            <person name="Spormann A.M."/>
            <person name="Op den Camp H."/>
            <person name="Overmann J."/>
            <person name="Amann R."/>
            <person name="Jetten M.S.M."/>
            <person name="Mascher T."/>
            <person name="Medema M.H."/>
            <person name="Devos D.P."/>
            <person name="Kaster A.-K."/>
            <person name="Ovreas L."/>
            <person name="Rohde M."/>
            <person name="Galperin M.Y."/>
            <person name="Jogler C."/>
        </authorList>
    </citation>
    <scope>NUCLEOTIDE SEQUENCE [LARGE SCALE GENOMIC DNA]</scope>
    <source>
        <strain evidence="3 4">Pan216</strain>
    </source>
</reference>
<dbReference type="KEGG" id="knv:Pan216_30520"/>
<gene>
    <name evidence="3" type="ORF">Pan216_30520</name>
</gene>
<keyword evidence="1" id="KW-1133">Transmembrane helix</keyword>
<evidence type="ECO:0000259" key="2">
    <source>
        <dbReference type="Pfam" id="PF07596"/>
    </source>
</evidence>
<evidence type="ECO:0000313" key="4">
    <source>
        <dbReference type="Proteomes" id="UP000317093"/>
    </source>
</evidence>
<protein>
    <recommendedName>
        <fullName evidence="2">DUF1559 domain-containing protein</fullName>
    </recommendedName>
</protein>
<dbReference type="NCBIfam" id="TIGR02532">
    <property type="entry name" value="IV_pilin_GFxxxE"/>
    <property type="match status" value="1"/>
</dbReference>
<feature type="domain" description="DUF1559" evidence="2">
    <location>
        <begin position="37"/>
        <end position="304"/>
    </location>
</feature>
<keyword evidence="1" id="KW-0812">Transmembrane</keyword>
<dbReference type="RefSeq" id="WP_145258758.1">
    <property type="nucleotide sequence ID" value="NZ_CP036279.1"/>
</dbReference>
<dbReference type="Pfam" id="PF07963">
    <property type="entry name" value="N_methyl"/>
    <property type="match status" value="1"/>
</dbReference>
<keyword evidence="1" id="KW-0472">Membrane</keyword>
<dbReference type="PANTHER" id="PTHR30093">
    <property type="entry name" value="GENERAL SECRETION PATHWAY PROTEIN G"/>
    <property type="match status" value="1"/>
</dbReference>
<proteinExistence type="predicted"/>
<dbReference type="EMBL" id="CP036279">
    <property type="protein sequence ID" value="QDU62185.1"/>
    <property type="molecule type" value="Genomic_DNA"/>
</dbReference>
<dbReference type="Gene3D" id="3.30.700.10">
    <property type="entry name" value="Glycoprotein, Type 4 Pilin"/>
    <property type="match status" value="1"/>
</dbReference>
<organism evidence="3 4">
    <name type="scientific">Kolteria novifilia</name>
    <dbReference type="NCBI Taxonomy" id="2527975"/>
    <lineage>
        <taxon>Bacteria</taxon>
        <taxon>Pseudomonadati</taxon>
        <taxon>Planctomycetota</taxon>
        <taxon>Planctomycetia</taxon>
        <taxon>Kolteriales</taxon>
        <taxon>Kolteriaceae</taxon>
        <taxon>Kolteria</taxon>
    </lineage>
</organism>
<dbReference type="SUPFAM" id="SSF54523">
    <property type="entry name" value="Pili subunits"/>
    <property type="match status" value="1"/>
</dbReference>
<evidence type="ECO:0000256" key="1">
    <source>
        <dbReference type="SAM" id="Phobius"/>
    </source>
</evidence>
<dbReference type="InterPro" id="IPR027558">
    <property type="entry name" value="Pre_pil_HX9DG_C"/>
</dbReference>
<dbReference type="NCBIfam" id="TIGR04294">
    <property type="entry name" value="pre_pil_HX9DG"/>
    <property type="match status" value="1"/>
</dbReference>
<evidence type="ECO:0000313" key="3">
    <source>
        <dbReference type="EMBL" id="QDU62185.1"/>
    </source>
</evidence>
<dbReference type="OrthoDB" id="276576at2"/>
<dbReference type="Pfam" id="PF07596">
    <property type="entry name" value="SBP_bac_10"/>
    <property type="match status" value="1"/>
</dbReference>
<dbReference type="PANTHER" id="PTHR30093:SF2">
    <property type="entry name" value="TYPE II SECRETION SYSTEM PROTEIN H"/>
    <property type="match status" value="1"/>
</dbReference>
<sequence length="322" mass="35178">MFVCFSRRRPSAFTLVELLVVIAIIGVLVALLLPAVQQAREAARRMTCVNKLKQLGVAMHNYHDSHNTFPMGHSYNTGSSRHCWTELLMPFLDMQSVHDRINFSIQYNSGTNRTVFLNQAFPAFACPSNPYSSSLRPLSGDWDRWNAGESIQGLGYPLCAGSIRPDGSGTPDCTVGGSATRHCITEVSSHMSWQNAASYQPYWRQTPGIANRTPYGARLVDITDGTKSTFMAGERNAENLRWGAAFTENFPIAFTGQRLNSPSRIANSPSSYKANGGFSSHHPGGGNFVMCDGSVVFVSDSIDFPVYTALGDKGDGRLTPGF</sequence>
<dbReference type="InterPro" id="IPR045584">
    <property type="entry name" value="Pilin-like"/>
</dbReference>